<feature type="transmembrane region" description="Helical" evidence="2">
    <location>
        <begin position="398"/>
        <end position="417"/>
    </location>
</feature>
<feature type="transmembrane region" description="Helical" evidence="2">
    <location>
        <begin position="708"/>
        <end position="735"/>
    </location>
</feature>
<keyword evidence="2" id="KW-1133">Transmembrane helix</keyword>
<feature type="transmembrane region" description="Helical" evidence="2">
    <location>
        <begin position="492"/>
        <end position="514"/>
    </location>
</feature>
<feature type="transmembrane region" description="Helical" evidence="2">
    <location>
        <begin position="456"/>
        <end position="480"/>
    </location>
</feature>
<protein>
    <submittedName>
        <fullName evidence="3">Mitochondrial sodium/hydrogen exchanger NHA2</fullName>
    </submittedName>
</protein>
<evidence type="ECO:0000313" key="4">
    <source>
        <dbReference type="Proteomes" id="UP000284403"/>
    </source>
</evidence>
<feature type="transmembrane region" description="Helical" evidence="2">
    <location>
        <begin position="341"/>
        <end position="360"/>
    </location>
</feature>
<organism evidence="3 4">
    <name type="scientific">Trypanosoma conorhini</name>
    <dbReference type="NCBI Taxonomy" id="83891"/>
    <lineage>
        <taxon>Eukaryota</taxon>
        <taxon>Discoba</taxon>
        <taxon>Euglenozoa</taxon>
        <taxon>Kinetoplastea</taxon>
        <taxon>Metakinetoplastina</taxon>
        <taxon>Trypanosomatida</taxon>
        <taxon>Trypanosomatidae</taxon>
        <taxon>Trypanosoma</taxon>
    </lineage>
</organism>
<dbReference type="RefSeq" id="XP_029229102.1">
    <property type="nucleotide sequence ID" value="XM_029370832.1"/>
</dbReference>
<name>A0A3R7PHU2_9TRYP</name>
<keyword evidence="2" id="KW-0812">Transmembrane</keyword>
<gene>
    <name evidence="3" type="ORF">Tco025E_03916</name>
</gene>
<sequence length="801" mass="87048">MHRACSESKISFNNGRDRVQAGTGWSESRRATLPHGPSVPPGRGDQGGHHGLNASLASSVAHLSEPPSDRATKGTPVPPRVGGPFDVGCVASSVGDDCERMVEVLSLGKSGGEERPRTMYSDPYDSCTQQCLARSSSAPPASSDTHLEAGASRSGRGNILAFPPRRRKSFSVLGELTASLDETRKHCASDEAEALRGDGFLETMVSLPSSEKRSSKCPCQVPNSATDDDERGKIILEAFNELSSDNRRRELLHVFCNMYFRPFERSRSHTADTWDAFKRIGCSDACCGFEFDRERLSVYVTIARRKYRFFPLSFLLRAIYITLFWALMYTLSPTPFSPGGLYFDTITTILFAGLVGCLISRFIPVPSLVSIIAAGLLYGNVPRAAYLTSGITMPMRNFVNTLGVAVGVIRAGLSMNVDALRKHLFAYLLFGMLPLLAEALLHGVLCKLAYNYPDYLWALLQGFLVSAAAPGVVAPVLIELQEKGYGTRDGPGMLILTSVSIEASLCVFIIQLLVSLEFKTSSTFFAILLVPLQIVAGALGGILLGGLVFFAAFHVLCMEAERIPLGNGRTQRMTQRHATHVRHLSVLLILLLALAAVSVARVLSCVGGGIFMALVMVVSFNVFCLRGGSSYHVELRGELVQAFTTIWDYVAMPAMFALSGADVALYDIVDRRYFGYTVGIILAGLVVRFILALLTPLMARMGFSWKELLFCGIGFLGKGSLQGPLGAVALAYAYAQLESAKSPKEMAVAQQRVEYARLVRNAAVLSTLIACPICSIFLWNFAAKLLKRDAEDAEMSLPNRE</sequence>
<dbReference type="GO" id="GO:0098662">
    <property type="term" value="P:inorganic cation transmembrane transport"/>
    <property type="evidence" value="ECO:0007669"/>
    <property type="project" value="TreeGrafter"/>
</dbReference>
<dbReference type="GeneID" id="40317527"/>
<feature type="region of interest" description="Disordered" evidence="1">
    <location>
        <begin position="1"/>
        <end position="81"/>
    </location>
</feature>
<evidence type="ECO:0000313" key="3">
    <source>
        <dbReference type="EMBL" id="RNF20138.1"/>
    </source>
</evidence>
<keyword evidence="4" id="KW-1185">Reference proteome</keyword>
<feature type="transmembrane region" description="Helical" evidence="2">
    <location>
        <begin position="424"/>
        <end position="450"/>
    </location>
</feature>
<keyword evidence="2" id="KW-0472">Membrane</keyword>
<dbReference type="InterPro" id="IPR051843">
    <property type="entry name" value="CPA1_transporter"/>
</dbReference>
<dbReference type="OrthoDB" id="423807at2759"/>
<feature type="transmembrane region" description="Helical" evidence="2">
    <location>
        <begin position="674"/>
        <end position="696"/>
    </location>
</feature>
<feature type="transmembrane region" description="Helical" evidence="2">
    <location>
        <begin position="646"/>
        <end position="668"/>
    </location>
</feature>
<comment type="caution">
    <text evidence="3">The sequence shown here is derived from an EMBL/GenBank/DDBJ whole genome shotgun (WGS) entry which is preliminary data.</text>
</comment>
<feature type="transmembrane region" description="Helical" evidence="2">
    <location>
        <begin position="762"/>
        <end position="782"/>
    </location>
</feature>
<dbReference type="Proteomes" id="UP000284403">
    <property type="component" value="Unassembled WGS sequence"/>
</dbReference>
<dbReference type="PANTHER" id="PTHR31102:SF1">
    <property type="entry name" value="CATION_H+ EXCHANGER DOMAIN-CONTAINING PROTEIN"/>
    <property type="match status" value="1"/>
</dbReference>
<evidence type="ECO:0000256" key="1">
    <source>
        <dbReference type="SAM" id="MobiDB-lite"/>
    </source>
</evidence>
<reference evidence="3 4" key="1">
    <citation type="journal article" date="2018" name="BMC Genomics">
        <title>Genomic comparison of Trypanosoma conorhini and Trypanosoma rangeli to Trypanosoma cruzi strains of high and low virulence.</title>
        <authorList>
            <person name="Bradwell K.R."/>
            <person name="Koparde V.N."/>
            <person name="Matveyev A.V."/>
            <person name="Serrano M.G."/>
            <person name="Alves J.M."/>
            <person name="Parikh H."/>
            <person name="Huang B."/>
            <person name="Lee V."/>
            <person name="Espinosa-Alvarez O."/>
            <person name="Ortiz P.A."/>
            <person name="Costa-Martins A.G."/>
            <person name="Teixeira M.M."/>
            <person name="Buck G.A."/>
        </authorList>
    </citation>
    <scope>NUCLEOTIDE SEQUENCE [LARGE SCALE GENOMIC DNA]</scope>
    <source>
        <strain evidence="3 4">025E</strain>
    </source>
</reference>
<proteinExistence type="predicted"/>
<feature type="transmembrane region" description="Helical" evidence="2">
    <location>
        <begin position="606"/>
        <end position="625"/>
    </location>
</feature>
<dbReference type="EMBL" id="MKKU01000186">
    <property type="protein sequence ID" value="RNF20138.1"/>
    <property type="molecule type" value="Genomic_DNA"/>
</dbReference>
<accession>A0A3R7PHU2</accession>
<feature type="transmembrane region" description="Helical" evidence="2">
    <location>
        <begin position="309"/>
        <end position="329"/>
    </location>
</feature>
<feature type="transmembrane region" description="Helical" evidence="2">
    <location>
        <begin position="581"/>
        <end position="600"/>
    </location>
</feature>
<feature type="region of interest" description="Disordered" evidence="1">
    <location>
        <begin position="131"/>
        <end position="161"/>
    </location>
</feature>
<dbReference type="PANTHER" id="PTHR31102">
    <property type="match status" value="1"/>
</dbReference>
<feature type="transmembrane region" description="Helical" evidence="2">
    <location>
        <begin position="534"/>
        <end position="560"/>
    </location>
</feature>
<evidence type="ECO:0000256" key="2">
    <source>
        <dbReference type="SAM" id="Phobius"/>
    </source>
</evidence>
<dbReference type="AlphaFoldDB" id="A0A3R7PHU2"/>